<evidence type="ECO:0000313" key="2">
    <source>
        <dbReference type="EMBL" id="KKL51374.1"/>
    </source>
</evidence>
<protein>
    <recommendedName>
        <fullName evidence="1">DUF6884 domain-containing protein</fullName>
    </recommendedName>
</protein>
<comment type="caution">
    <text evidence="2">The sequence shown here is derived from an EMBL/GenBank/DDBJ whole genome shotgun (WGS) entry which is preliminary data.</text>
</comment>
<organism evidence="2">
    <name type="scientific">marine sediment metagenome</name>
    <dbReference type="NCBI Taxonomy" id="412755"/>
    <lineage>
        <taxon>unclassified sequences</taxon>
        <taxon>metagenomes</taxon>
        <taxon>ecological metagenomes</taxon>
    </lineage>
</organism>
<dbReference type="InterPro" id="IPR049251">
    <property type="entry name" value="DUF6884"/>
</dbReference>
<sequence length="73" mass="8582">MPAQAVRAWADRVHEQLQTCCDLRRDHFILLAGQNYRKYLTPYLTSYEVPMEGLRIGSQLQFLNRRIAELSQT</sequence>
<proteinExistence type="predicted"/>
<accession>A0A0F9CQD1</accession>
<name>A0A0F9CQD1_9ZZZZ</name>
<feature type="domain" description="DUF6884" evidence="1">
    <location>
        <begin position="1"/>
        <end position="65"/>
    </location>
</feature>
<dbReference type="AlphaFoldDB" id="A0A0F9CQD1"/>
<evidence type="ECO:0000259" key="1">
    <source>
        <dbReference type="Pfam" id="PF21818"/>
    </source>
</evidence>
<gene>
    <name evidence="2" type="ORF">LCGC14_2296130</name>
</gene>
<dbReference type="EMBL" id="LAZR01032274">
    <property type="protein sequence ID" value="KKL51374.1"/>
    <property type="molecule type" value="Genomic_DNA"/>
</dbReference>
<reference evidence="2" key="1">
    <citation type="journal article" date="2015" name="Nature">
        <title>Complex archaea that bridge the gap between prokaryotes and eukaryotes.</title>
        <authorList>
            <person name="Spang A."/>
            <person name="Saw J.H."/>
            <person name="Jorgensen S.L."/>
            <person name="Zaremba-Niedzwiedzka K."/>
            <person name="Martijn J."/>
            <person name="Lind A.E."/>
            <person name="van Eijk R."/>
            <person name="Schleper C."/>
            <person name="Guy L."/>
            <person name="Ettema T.J."/>
        </authorList>
    </citation>
    <scope>NUCLEOTIDE SEQUENCE</scope>
</reference>
<dbReference type="Pfam" id="PF21818">
    <property type="entry name" value="DUF6884"/>
    <property type="match status" value="1"/>
</dbReference>